<dbReference type="InterPro" id="IPR035937">
    <property type="entry name" value="FPG_N"/>
</dbReference>
<dbReference type="SUPFAM" id="SSF81624">
    <property type="entry name" value="N-terminal domain of MutM-like DNA repair proteins"/>
    <property type="match status" value="1"/>
</dbReference>
<dbReference type="InterPro" id="IPR012319">
    <property type="entry name" value="FPG_cat"/>
</dbReference>
<evidence type="ECO:0000256" key="2">
    <source>
        <dbReference type="SAM" id="Phobius"/>
    </source>
</evidence>
<dbReference type="InterPro" id="IPR010979">
    <property type="entry name" value="Ribosomal_uS13-like_H2TH"/>
</dbReference>
<evidence type="ECO:0000313" key="5">
    <source>
        <dbReference type="Proteomes" id="UP001249851"/>
    </source>
</evidence>
<reference evidence="4" key="2">
    <citation type="journal article" date="2023" name="Science">
        <title>Genomic signatures of disease resistance in endangered staghorn corals.</title>
        <authorList>
            <person name="Vollmer S.V."/>
            <person name="Selwyn J.D."/>
            <person name="Despard B.A."/>
            <person name="Roesel C.L."/>
        </authorList>
    </citation>
    <scope>NUCLEOTIDE SEQUENCE</scope>
    <source>
        <strain evidence="4">K2</strain>
    </source>
</reference>
<keyword evidence="4" id="KW-0540">Nuclease</keyword>
<dbReference type="SUPFAM" id="SSF57716">
    <property type="entry name" value="Glucocorticoid receptor-like (DNA-binding domain)"/>
    <property type="match status" value="1"/>
</dbReference>
<dbReference type="Proteomes" id="UP001249851">
    <property type="component" value="Unassembled WGS sequence"/>
</dbReference>
<keyword evidence="4" id="KW-0255">Endonuclease</keyword>
<dbReference type="GO" id="GO:0005634">
    <property type="term" value="C:nucleus"/>
    <property type="evidence" value="ECO:0007669"/>
    <property type="project" value="TreeGrafter"/>
</dbReference>
<dbReference type="EMBL" id="JARQWQ010000169">
    <property type="protein sequence ID" value="KAK2547742.1"/>
    <property type="molecule type" value="Genomic_DNA"/>
</dbReference>
<name>A0AAD9US64_ACRCE</name>
<dbReference type="PANTHER" id="PTHR22993">
    <property type="entry name" value="FORMAMIDOPYRIMIDINE-DNA GLYCOSYLASE"/>
    <property type="match status" value="1"/>
</dbReference>
<dbReference type="GO" id="GO:0019104">
    <property type="term" value="F:DNA N-glycosylase activity"/>
    <property type="evidence" value="ECO:0007669"/>
    <property type="project" value="InterPro"/>
</dbReference>
<feature type="compositionally biased region" description="Basic residues" evidence="1">
    <location>
        <begin position="347"/>
        <end position="358"/>
    </location>
</feature>
<dbReference type="SUPFAM" id="SSF46946">
    <property type="entry name" value="S13-like H2TH domain"/>
    <property type="match status" value="1"/>
</dbReference>
<dbReference type="Pfam" id="PF01149">
    <property type="entry name" value="Fapy_DNA_glyco"/>
    <property type="match status" value="1"/>
</dbReference>
<keyword evidence="5" id="KW-1185">Reference proteome</keyword>
<organism evidence="4 5">
    <name type="scientific">Acropora cervicornis</name>
    <name type="common">Staghorn coral</name>
    <dbReference type="NCBI Taxonomy" id="6130"/>
    <lineage>
        <taxon>Eukaryota</taxon>
        <taxon>Metazoa</taxon>
        <taxon>Cnidaria</taxon>
        <taxon>Anthozoa</taxon>
        <taxon>Hexacorallia</taxon>
        <taxon>Scleractinia</taxon>
        <taxon>Astrocoeniina</taxon>
        <taxon>Acroporidae</taxon>
        <taxon>Acropora</taxon>
    </lineage>
</organism>
<comment type="caution">
    <text evidence="4">The sequence shown here is derived from an EMBL/GenBank/DDBJ whole genome shotgun (WGS) entry which is preliminary data.</text>
</comment>
<dbReference type="Gene3D" id="1.10.8.50">
    <property type="match status" value="1"/>
</dbReference>
<evidence type="ECO:0000256" key="1">
    <source>
        <dbReference type="SAM" id="MobiDB-lite"/>
    </source>
</evidence>
<evidence type="ECO:0000259" key="3">
    <source>
        <dbReference type="PROSITE" id="PS51068"/>
    </source>
</evidence>
<dbReference type="Pfam" id="PF09292">
    <property type="entry name" value="Neil1-DNA_bind"/>
    <property type="match status" value="1"/>
</dbReference>
<dbReference type="Gene3D" id="3.20.190.10">
    <property type="entry name" value="MutM-like, N-terminal"/>
    <property type="match status" value="1"/>
</dbReference>
<keyword evidence="2" id="KW-0812">Transmembrane</keyword>
<accession>A0AAD9US64</accession>
<evidence type="ECO:0000313" key="4">
    <source>
        <dbReference type="EMBL" id="KAK2547742.1"/>
    </source>
</evidence>
<sequence>MAINLRTRLIRVREILDETAVNALGIFVFCSTFSIFLRFVAEISEDLAMPEGPELHKNSLMVNDVCKGRIFSGKIVKSAVSTKNPEVEFPSCEYTIHAESRGKEMALILTSVDREFERKGAGQEIDRKPERLRILFRFGMSGKFTFGSIEDLHKHAHLNFYTKEKPLKVLSFVDVRRFGRWELTDEWSTNRGPDPIFEYAIFRSNILENLKDRIFDKPLCEVMHNQKYFNGIGNYLRAEIIFRAGIPPFSCARTVLEKLTEKKVLNGKVEKNPDILDLCNIVPKEVVNLPGKGYDPTGNHSDYSAFMEWLQCYYNPEMRNVVDHDGRTMWFKGETGPLVPKDAKSRGMQKARKRKAKKEQKGTDDAEIKMEEQVPPSKKQKVKAQPKKKVKKEKLTTNINQKKNKGKTPLPRQSKSLLGEVVAQEQVTKTKFNDESLLTVRLGQDVEM</sequence>
<keyword evidence="2" id="KW-0472">Membrane</keyword>
<proteinExistence type="predicted"/>
<dbReference type="GO" id="GO:0003676">
    <property type="term" value="F:nucleic acid binding"/>
    <property type="evidence" value="ECO:0007669"/>
    <property type="project" value="InterPro"/>
</dbReference>
<dbReference type="GO" id="GO:0006284">
    <property type="term" value="P:base-excision repair"/>
    <property type="evidence" value="ECO:0007669"/>
    <property type="project" value="InterPro"/>
</dbReference>
<dbReference type="AlphaFoldDB" id="A0AAD9US64"/>
<feature type="domain" description="Formamidopyrimidine-DNA glycosylase catalytic" evidence="3">
    <location>
        <begin position="50"/>
        <end position="179"/>
    </location>
</feature>
<gene>
    <name evidence="4" type="ORF">P5673_032210</name>
</gene>
<dbReference type="SMART" id="SM00898">
    <property type="entry name" value="Fapy_DNA_glyco"/>
    <property type="match status" value="1"/>
</dbReference>
<feature type="transmembrane region" description="Helical" evidence="2">
    <location>
        <begin position="21"/>
        <end position="41"/>
    </location>
</feature>
<dbReference type="GO" id="GO:0003906">
    <property type="term" value="F:DNA-(apurinic or apyrimidinic site) endonuclease activity"/>
    <property type="evidence" value="ECO:0007669"/>
    <property type="project" value="InterPro"/>
</dbReference>
<feature type="compositionally biased region" description="Basic residues" evidence="1">
    <location>
        <begin position="378"/>
        <end position="392"/>
    </location>
</feature>
<reference evidence="4" key="1">
    <citation type="journal article" date="2023" name="G3 (Bethesda)">
        <title>Whole genome assembly and annotation of the endangered Caribbean coral Acropora cervicornis.</title>
        <authorList>
            <person name="Selwyn J.D."/>
            <person name="Vollmer S.V."/>
        </authorList>
    </citation>
    <scope>NUCLEOTIDE SEQUENCE</scope>
    <source>
        <strain evidence="4">K2</strain>
    </source>
</reference>
<dbReference type="InterPro" id="IPR015371">
    <property type="entry name" value="Endonuclease-VIII_DNA-bd"/>
</dbReference>
<keyword evidence="2" id="KW-1133">Transmembrane helix</keyword>
<feature type="compositionally biased region" description="Basic and acidic residues" evidence="1">
    <location>
        <begin position="359"/>
        <end position="372"/>
    </location>
</feature>
<dbReference type="GO" id="GO:0008270">
    <property type="term" value="F:zinc ion binding"/>
    <property type="evidence" value="ECO:0007669"/>
    <property type="project" value="InterPro"/>
</dbReference>
<dbReference type="PROSITE" id="PS51068">
    <property type="entry name" value="FPG_CAT"/>
    <property type="match status" value="1"/>
</dbReference>
<dbReference type="PANTHER" id="PTHR22993:SF27">
    <property type="entry name" value="ENDONUCLEASE 8-LIKE 1"/>
    <property type="match status" value="1"/>
</dbReference>
<keyword evidence="4" id="KW-0378">Hydrolase</keyword>
<protein>
    <submittedName>
        <fullName evidence="4">Endonuclease 8-like 1</fullName>
    </submittedName>
</protein>
<feature type="region of interest" description="Disordered" evidence="1">
    <location>
        <begin position="333"/>
        <end position="416"/>
    </location>
</feature>